<name>A0A8I2YP95_9AGAM</name>
<dbReference type="EMBL" id="JAGFBS010000011">
    <property type="protein sequence ID" value="KAG6376704.1"/>
    <property type="molecule type" value="Genomic_DNA"/>
</dbReference>
<gene>
    <name evidence="2" type="ORF">JVT61DRAFT_1721</name>
</gene>
<dbReference type="OrthoDB" id="5424209at2759"/>
<dbReference type="SUPFAM" id="SSF50494">
    <property type="entry name" value="Trypsin-like serine proteases"/>
    <property type="match status" value="1"/>
</dbReference>
<feature type="coiled-coil region" evidence="1">
    <location>
        <begin position="355"/>
        <end position="387"/>
    </location>
</feature>
<keyword evidence="1" id="KW-0175">Coiled coil</keyword>
<protein>
    <submittedName>
        <fullName evidence="2">Uncharacterized protein</fullName>
    </submittedName>
</protein>
<proteinExistence type="predicted"/>
<dbReference type="InterPro" id="IPR009003">
    <property type="entry name" value="Peptidase_S1_PA"/>
</dbReference>
<organism evidence="2 3">
    <name type="scientific">Boletus reticuloceps</name>
    <dbReference type="NCBI Taxonomy" id="495285"/>
    <lineage>
        <taxon>Eukaryota</taxon>
        <taxon>Fungi</taxon>
        <taxon>Dikarya</taxon>
        <taxon>Basidiomycota</taxon>
        <taxon>Agaricomycotina</taxon>
        <taxon>Agaricomycetes</taxon>
        <taxon>Agaricomycetidae</taxon>
        <taxon>Boletales</taxon>
        <taxon>Boletineae</taxon>
        <taxon>Boletaceae</taxon>
        <taxon>Boletoideae</taxon>
        <taxon>Boletus</taxon>
    </lineage>
</organism>
<keyword evidence="3" id="KW-1185">Reference proteome</keyword>
<evidence type="ECO:0000256" key="1">
    <source>
        <dbReference type="SAM" id="Coils"/>
    </source>
</evidence>
<reference evidence="2" key="1">
    <citation type="submission" date="2021-03" db="EMBL/GenBank/DDBJ databases">
        <title>Evolutionary innovations through gain and loss of genes in the ectomycorrhizal Boletales.</title>
        <authorList>
            <person name="Wu G."/>
            <person name="Miyauchi S."/>
            <person name="Morin E."/>
            <person name="Yang Z.-L."/>
            <person name="Xu J."/>
            <person name="Martin F.M."/>
        </authorList>
    </citation>
    <scope>NUCLEOTIDE SEQUENCE</scope>
    <source>
        <strain evidence="2">BR01</strain>
    </source>
</reference>
<dbReference type="Proteomes" id="UP000683000">
    <property type="component" value="Unassembled WGS sequence"/>
</dbReference>
<sequence length="625" mass="69552">MASPLVIVHVYPHLSSPLVGAFESVKQTIKTTRANPGLLGGLTLFMLECQSLWAQQEALKTPTSPALGDASTLFSQLSIASDATVVAPHLISDFERVHYWNGISMDPPELLYRSDLESNPFPVPPPGTTRWSELPVKTAEGVFGTPLNAVWHIVTPMMVALFKKRGIKYSALQTARFSTRDEDGKKTLGPIVIWIATHPNTTSAENARDASPDILHILKEHKVEAAVVEWYEGSVEKLSGPALMRVADETNPTHYVRRPFTAVLGMPIATKEREEADAQGTVSFFFHENKTKNGEPSARVLAVSNKHLLRQDATVDYQFMGSGAPRQFVRVCGFRRFQRSTDEIRALVTGNVAEAVRLAEEIARLEAKEKSEDEEQAEEDEEALRIKKGQLDKVNRDNRRLQAFFKEVNMQWNDIARRNIGFVDWAPSISIDVDDRHYTRDIGTVELDPQKFKDHFQGNVVQLGNKFTSHELNTMFWPNNTNPSGIKFPSNGLLRIQGVVKRELLATPDCYDDNGDPVYIVGKDGNTTDFTVGRYSGLEAYLCDKFGKESIEVAVYNYSKTSGNFSAKGDSGSLIFTGDGRMLAILHSGMPKGLSSHVTYGTPAWWAVEQLQGHYPNADFNPTTF</sequence>
<evidence type="ECO:0000313" key="2">
    <source>
        <dbReference type="EMBL" id="KAG6376704.1"/>
    </source>
</evidence>
<evidence type="ECO:0000313" key="3">
    <source>
        <dbReference type="Proteomes" id="UP000683000"/>
    </source>
</evidence>
<accession>A0A8I2YP95</accession>
<dbReference type="AlphaFoldDB" id="A0A8I2YP95"/>
<comment type="caution">
    <text evidence="2">The sequence shown here is derived from an EMBL/GenBank/DDBJ whole genome shotgun (WGS) entry which is preliminary data.</text>
</comment>